<proteinExistence type="predicted"/>
<organism evidence="1">
    <name type="scientific">Erwinia phage Fifi051</name>
    <dbReference type="NCBI Taxonomy" id="3238787"/>
    <lineage>
        <taxon>Viruses</taxon>
        <taxon>Duplodnaviria</taxon>
        <taxon>Heunggongvirae</taxon>
        <taxon>Uroviricota</taxon>
        <taxon>Caudoviricetes</taxon>
    </lineage>
</organism>
<sequence>MGISQSAVAKRKSKIMGLSNSVRNAILALFLLLVLFGEYKLWSAGVDHGSNAVTKLWNQDKEKQAKALQDAKDKNALLMADNRSLSEKLTHDLAKQETAHQVELARAKSEFDNRLLQSEKRASVYKRMSEAGSTECGNLASHAAELDRSLEQGRQLVRELRETLRYRDEQLRSVSAKLLADRNLLTSDDADGRQNSTSHK</sequence>
<protein>
    <submittedName>
        <fullName evidence="1">Rz-like spanin protein</fullName>
    </submittedName>
</protein>
<reference evidence="1" key="1">
    <citation type="submission" date="2024-07" db="EMBL/GenBank/DDBJ databases">
        <authorList>
            <person name="Grose E."/>
            <person name="Duffy M.E."/>
            <person name="Ewool L.M."/>
            <person name="Grose J.H."/>
        </authorList>
    </citation>
    <scope>NUCLEOTIDE SEQUENCE</scope>
</reference>
<evidence type="ECO:0000313" key="1">
    <source>
        <dbReference type="EMBL" id="XDG19124.1"/>
    </source>
</evidence>
<accession>A0AB39ACR9</accession>
<dbReference type="EMBL" id="PQ072212">
    <property type="protein sequence ID" value="XDG19124.1"/>
    <property type="molecule type" value="Genomic_DNA"/>
</dbReference>
<name>A0AB39ACR9_9CAUD</name>